<dbReference type="EMBL" id="MK439999">
    <property type="protein sequence ID" value="QBB28642.1"/>
    <property type="molecule type" value="Genomic_DNA"/>
</dbReference>
<keyword evidence="2" id="KW-1185">Reference proteome</keyword>
<sequence>MDNMVNEIIKKTTLLNMDSYEIEINRKFVRQLGIHVVLNMISDNYEFISLEEIVPSTHILCLDSVLKINIENLQDLMCDLDSFISGKDSMQRIYSQRK</sequence>
<organism evidence="1 2">
    <name type="scientific">Homarus gammarus nudivirus</name>
    <dbReference type="NCBI Taxonomy" id="2509616"/>
    <lineage>
        <taxon>Viruses</taxon>
        <taxon>Viruses incertae sedis</taxon>
        <taxon>Naldaviricetes</taxon>
        <taxon>Lefavirales</taxon>
        <taxon>Nudiviridae</taxon>
        <taxon>Gammanudivirus</taxon>
        <taxon>Gammanudivirus hogammari</taxon>
    </lineage>
</organism>
<accession>A0A411HB74</accession>
<name>A0A411HB74_9VIRU</name>
<proteinExistence type="predicted"/>
<evidence type="ECO:0000313" key="1">
    <source>
        <dbReference type="EMBL" id="QBB28642.1"/>
    </source>
</evidence>
<gene>
    <name evidence="1" type="ORF">HgNV_037</name>
</gene>
<dbReference type="Proteomes" id="UP000682645">
    <property type="component" value="Segment"/>
</dbReference>
<reference evidence="1" key="1">
    <citation type="journal article" date="2019" name="Sci. Rep.">
        <title>The first clawed lobster virus Homarus gammarus nudivirus (HgNV n. sp.) expands the diversity of the Nudiviridae.</title>
        <authorList>
            <person name="Holt C.C."/>
            <person name="Stone M."/>
            <person name="Bass D."/>
            <person name="Bateman K.S."/>
            <person name="van Aerle R."/>
            <person name="Daniels C.L."/>
            <person name="van der Giezen M."/>
            <person name="Ross S.H."/>
            <person name="Hooper C."/>
            <person name="Stentiford G.D."/>
        </authorList>
    </citation>
    <scope>NUCLEOTIDE SEQUENCE</scope>
    <source>
        <strain evidence="1">52S104HLG2</strain>
    </source>
</reference>
<protein>
    <submittedName>
        <fullName evidence="1">Uncharacterized protein</fullName>
    </submittedName>
</protein>
<evidence type="ECO:0000313" key="2">
    <source>
        <dbReference type="Proteomes" id="UP000682645"/>
    </source>
</evidence>